<feature type="compositionally biased region" description="Polar residues" evidence="1">
    <location>
        <begin position="45"/>
        <end position="55"/>
    </location>
</feature>
<dbReference type="Proteomes" id="UP000294662">
    <property type="component" value="Unassembled WGS sequence"/>
</dbReference>
<evidence type="ECO:0000256" key="1">
    <source>
        <dbReference type="SAM" id="MobiDB-lite"/>
    </source>
</evidence>
<dbReference type="RefSeq" id="WP_132829027.1">
    <property type="nucleotide sequence ID" value="NZ_SMFP01000006.1"/>
</dbReference>
<comment type="caution">
    <text evidence="2">The sequence shown here is derived from an EMBL/GenBank/DDBJ whole genome shotgun (WGS) entry which is preliminary data.</text>
</comment>
<organism evidence="2 3">
    <name type="scientific">Antarcticimicrobium sediminis</name>
    <dbReference type="NCBI Taxonomy" id="2546227"/>
    <lineage>
        <taxon>Bacteria</taxon>
        <taxon>Pseudomonadati</taxon>
        <taxon>Pseudomonadota</taxon>
        <taxon>Alphaproteobacteria</taxon>
        <taxon>Rhodobacterales</taxon>
        <taxon>Paracoccaceae</taxon>
        <taxon>Antarcticimicrobium</taxon>
    </lineage>
</organism>
<gene>
    <name evidence="2" type="ORF">E1B25_10370</name>
</gene>
<proteinExistence type="predicted"/>
<feature type="region of interest" description="Disordered" evidence="1">
    <location>
        <begin position="27"/>
        <end position="78"/>
    </location>
</feature>
<protein>
    <submittedName>
        <fullName evidence="2">Uncharacterized protein</fullName>
    </submittedName>
</protein>
<evidence type="ECO:0000313" key="2">
    <source>
        <dbReference type="EMBL" id="TDE37825.1"/>
    </source>
</evidence>
<dbReference type="EMBL" id="SMFP01000006">
    <property type="protein sequence ID" value="TDE37825.1"/>
    <property type="molecule type" value="Genomic_DNA"/>
</dbReference>
<reference evidence="2 3" key="1">
    <citation type="submission" date="2019-03" db="EMBL/GenBank/DDBJ databases">
        <authorList>
            <person name="Zhang S."/>
        </authorList>
    </citation>
    <scope>NUCLEOTIDE SEQUENCE [LARGE SCALE GENOMIC DNA]</scope>
    <source>
        <strain evidence="2 3">S4J41</strain>
    </source>
</reference>
<dbReference type="AlphaFoldDB" id="A0A4R5ESI3"/>
<name>A0A4R5ESI3_9RHOB</name>
<keyword evidence="3" id="KW-1185">Reference proteome</keyword>
<accession>A0A4R5ESI3</accession>
<evidence type="ECO:0000313" key="3">
    <source>
        <dbReference type="Proteomes" id="UP000294662"/>
    </source>
</evidence>
<sequence length="78" mass="7828">MDPVLLFGLVALAGATILFTIFRDEGDFAEDDPDDAGGGAGSPDTVTTQDRQTTGGAKDAPSDVTGTVGDIGSTPEGR</sequence>